<evidence type="ECO:0000313" key="2">
    <source>
        <dbReference type="EMBL" id="TDP57318.1"/>
    </source>
</evidence>
<dbReference type="AlphaFoldDB" id="A0A4R6Q4M4"/>
<comment type="caution">
    <text evidence="2">The sequence shown here is derived from an EMBL/GenBank/DDBJ whole genome shotgun (WGS) entry which is preliminary data.</text>
</comment>
<reference evidence="2 3" key="1">
    <citation type="submission" date="2019-03" db="EMBL/GenBank/DDBJ databases">
        <title>Genomic Encyclopedia of Type Strains, Phase IV (KMG-IV): sequencing the most valuable type-strain genomes for metagenomic binning, comparative biology and taxonomic classification.</title>
        <authorList>
            <person name="Goeker M."/>
        </authorList>
    </citation>
    <scope>NUCLEOTIDE SEQUENCE [LARGE SCALE GENOMIC DNA]</scope>
    <source>
        <strain evidence="2 3">DSM 28287</strain>
    </source>
</reference>
<keyword evidence="3" id="KW-1185">Reference proteome</keyword>
<dbReference type="Proteomes" id="UP000295500">
    <property type="component" value="Unassembled WGS sequence"/>
</dbReference>
<organism evidence="2 3">
    <name type="scientific">Aminicella lysinilytica</name>
    <dbReference type="NCBI Taxonomy" id="433323"/>
    <lineage>
        <taxon>Bacteria</taxon>
        <taxon>Bacillati</taxon>
        <taxon>Bacillota</taxon>
        <taxon>Clostridia</taxon>
        <taxon>Peptostreptococcales</taxon>
        <taxon>Anaerovoracaceae</taxon>
        <taxon>Aminicella</taxon>
    </lineage>
</organism>
<feature type="compositionally biased region" description="Acidic residues" evidence="1">
    <location>
        <begin position="88"/>
        <end position="121"/>
    </location>
</feature>
<evidence type="ECO:0000256" key="1">
    <source>
        <dbReference type="SAM" id="MobiDB-lite"/>
    </source>
</evidence>
<feature type="region of interest" description="Disordered" evidence="1">
    <location>
        <begin position="88"/>
        <end position="122"/>
    </location>
</feature>
<accession>A0A4R6Q4M4</accession>
<dbReference type="RefSeq" id="WP_133528287.1">
    <property type="nucleotide sequence ID" value="NZ_CALCQM010000025.1"/>
</dbReference>
<gene>
    <name evidence="2" type="ORF">EV211_11342</name>
</gene>
<protein>
    <submittedName>
        <fullName evidence="2">Uncharacterized protein</fullName>
    </submittedName>
</protein>
<proteinExistence type="predicted"/>
<dbReference type="EMBL" id="SNXO01000013">
    <property type="protein sequence ID" value="TDP57318.1"/>
    <property type="molecule type" value="Genomic_DNA"/>
</dbReference>
<name>A0A4R6Q4M4_9FIRM</name>
<sequence>MLALFNAGYGTTNDCKVTWNKALEKYAMQRAAEQAIYHSEEYTPDGTDDLDGYETDEESVLSYVTEASTAEAAYKAFYDEILTGDVTDDTDTDVDDTDDTDVDDTDVTDDTEDEDTDDDSSPEFVSMAAAKFVAGGKSYWYIAISDTAAKSKSPVNKNYTKAVTVSAGSNIMNLKFDLDKSTIKKGKSTSYSLKNTSKDDCTVSITSPKIKCSKSKLVKINSSSIKGLKKGSGTLNLGTIKIGTITVY</sequence>
<evidence type="ECO:0000313" key="3">
    <source>
        <dbReference type="Proteomes" id="UP000295500"/>
    </source>
</evidence>